<sequence length="518" mass="56147">MIPVRQVLGDQPFAEISEPRAVAVGEEHGLIAIGGHRGWLHWAGAGTASQDWLPHAVCLYDQATHRFRSLLTTRWPVRSLDFHPRQPLLAIGTGSYDGGWSFHGELLLLHLDTGEVVSALADSREVRAVKWRTWRHGRVLDLALAPHSEAEYGNDAMKIGFDAMVVREDWLAVRDGEIAEPELDGPLRDSDIVTADQARAAVEALSPTWSHRGPVRAVEQLRDGRIVATMDGVRLESRLPSGEVDWSVAEDGGRQLFVAPDQESVLVAATVTGRKPWYETDIHVGRYSLRDGKLLSALDPGFPGAVVGRTDGSFALRSVDHVAEPAAFFSPRGDEIGRVDLKGFSPFHHAFPIRYASALYFLRSELPTPRVNLDIDAVAVGDDLIVRHLFPLDSQSAGPGVEVGDSLVYSTSRPDSCLVRRRLSDGAALWRLPLARPVTAIELDAGGSVLYVALNSGELLAVSADTGTVLWRQDLRVGDAPTVGTSLASARPGRLLIGTIDGRILDVDVSASNTRAAT</sequence>
<dbReference type="Pfam" id="PF13360">
    <property type="entry name" value="PQQ_2"/>
    <property type="match status" value="1"/>
</dbReference>
<protein>
    <submittedName>
        <fullName evidence="2">Outer membrane protein assembly factor BamB</fullName>
    </submittedName>
</protein>
<accession>A0A3E0GXQ9</accession>
<dbReference type="Proteomes" id="UP000256269">
    <property type="component" value="Unassembled WGS sequence"/>
</dbReference>
<comment type="caution">
    <text evidence="2">The sequence shown here is derived from an EMBL/GenBank/DDBJ whole genome shotgun (WGS) entry which is preliminary data.</text>
</comment>
<gene>
    <name evidence="2" type="ORF">BCF44_12060</name>
</gene>
<evidence type="ECO:0000313" key="2">
    <source>
        <dbReference type="EMBL" id="REH32988.1"/>
    </source>
</evidence>
<evidence type="ECO:0000259" key="1">
    <source>
        <dbReference type="Pfam" id="PF13360"/>
    </source>
</evidence>
<reference evidence="2 3" key="1">
    <citation type="submission" date="2018-08" db="EMBL/GenBank/DDBJ databases">
        <title>Genomic Encyclopedia of Archaeal and Bacterial Type Strains, Phase II (KMG-II): from individual species to whole genera.</title>
        <authorList>
            <person name="Goeker M."/>
        </authorList>
    </citation>
    <scope>NUCLEOTIDE SEQUENCE [LARGE SCALE GENOMIC DNA]</scope>
    <source>
        <strain evidence="2 3">DSM 45791</strain>
    </source>
</reference>
<organism evidence="2 3">
    <name type="scientific">Kutzneria buriramensis</name>
    <dbReference type="NCBI Taxonomy" id="1045776"/>
    <lineage>
        <taxon>Bacteria</taxon>
        <taxon>Bacillati</taxon>
        <taxon>Actinomycetota</taxon>
        <taxon>Actinomycetes</taxon>
        <taxon>Pseudonocardiales</taxon>
        <taxon>Pseudonocardiaceae</taxon>
        <taxon>Kutzneria</taxon>
    </lineage>
</organism>
<dbReference type="InterPro" id="IPR015943">
    <property type="entry name" value="WD40/YVTN_repeat-like_dom_sf"/>
</dbReference>
<dbReference type="InterPro" id="IPR002372">
    <property type="entry name" value="PQQ_rpt_dom"/>
</dbReference>
<name>A0A3E0GXQ9_9PSEU</name>
<dbReference type="InterPro" id="IPR011047">
    <property type="entry name" value="Quinoprotein_ADH-like_sf"/>
</dbReference>
<dbReference type="RefSeq" id="WP_246016175.1">
    <property type="nucleotide sequence ID" value="NZ_CP144375.1"/>
</dbReference>
<dbReference type="Gene3D" id="2.130.10.10">
    <property type="entry name" value="YVTN repeat-like/Quinoprotein amine dehydrogenase"/>
    <property type="match status" value="1"/>
</dbReference>
<evidence type="ECO:0000313" key="3">
    <source>
        <dbReference type="Proteomes" id="UP000256269"/>
    </source>
</evidence>
<proteinExistence type="predicted"/>
<dbReference type="EMBL" id="QUNO01000020">
    <property type="protein sequence ID" value="REH32988.1"/>
    <property type="molecule type" value="Genomic_DNA"/>
</dbReference>
<dbReference type="AlphaFoldDB" id="A0A3E0GXQ9"/>
<dbReference type="SUPFAM" id="SSF50998">
    <property type="entry name" value="Quinoprotein alcohol dehydrogenase-like"/>
    <property type="match status" value="1"/>
</dbReference>
<keyword evidence="3" id="KW-1185">Reference proteome</keyword>
<feature type="domain" description="Pyrrolo-quinoline quinone repeat" evidence="1">
    <location>
        <begin position="398"/>
        <end position="511"/>
    </location>
</feature>